<reference evidence="2" key="1">
    <citation type="submission" date="2018-11" db="EMBL/GenBank/DDBJ databases">
        <authorList>
            <consortium name="Pathogen Informatics"/>
        </authorList>
    </citation>
    <scope>NUCLEOTIDE SEQUENCE</scope>
</reference>
<name>A0A448WNZ7_9PLAT</name>
<gene>
    <name evidence="2" type="ORF">PXEA_LOCUS10039</name>
</gene>
<organism evidence="2 3">
    <name type="scientific">Protopolystoma xenopodis</name>
    <dbReference type="NCBI Taxonomy" id="117903"/>
    <lineage>
        <taxon>Eukaryota</taxon>
        <taxon>Metazoa</taxon>
        <taxon>Spiralia</taxon>
        <taxon>Lophotrochozoa</taxon>
        <taxon>Platyhelminthes</taxon>
        <taxon>Monogenea</taxon>
        <taxon>Polyopisthocotylea</taxon>
        <taxon>Polystomatidea</taxon>
        <taxon>Polystomatidae</taxon>
        <taxon>Protopolystoma</taxon>
    </lineage>
</organism>
<sequence>MGRGFPADLVQVHTSQALTVIEADRRHERELDMLTLPLLVWQEARRRQPVFSGLCDGTRERATPPLSNTCISGPSTDSILSGSLTSNRDTISTGVFCRKNSSEPKRHDYHHSHHHHHHHHHKHQCRDNRRLYQPIPQEKVLDGLQQSTISQATSCPATQATLNGVIPEPNQVG</sequence>
<evidence type="ECO:0000313" key="3">
    <source>
        <dbReference type="Proteomes" id="UP000784294"/>
    </source>
</evidence>
<keyword evidence="3" id="KW-1185">Reference proteome</keyword>
<evidence type="ECO:0000313" key="2">
    <source>
        <dbReference type="EMBL" id="VEL16599.1"/>
    </source>
</evidence>
<dbReference type="Proteomes" id="UP000784294">
    <property type="component" value="Unassembled WGS sequence"/>
</dbReference>
<protein>
    <submittedName>
        <fullName evidence="2">Uncharacterized protein</fullName>
    </submittedName>
</protein>
<feature type="region of interest" description="Disordered" evidence="1">
    <location>
        <begin position="101"/>
        <end position="127"/>
    </location>
</feature>
<accession>A0A448WNZ7</accession>
<proteinExistence type="predicted"/>
<dbReference type="EMBL" id="CAAALY010029094">
    <property type="protein sequence ID" value="VEL16599.1"/>
    <property type="molecule type" value="Genomic_DNA"/>
</dbReference>
<feature type="compositionally biased region" description="Basic residues" evidence="1">
    <location>
        <begin position="107"/>
        <end position="124"/>
    </location>
</feature>
<evidence type="ECO:0000256" key="1">
    <source>
        <dbReference type="SAM" id="MobiDB-lite"/>
    </source>
</evidence>
<dbReference type="AlphaFoldDB" id="A0A448WNZ7"/>
<comment type="caution">
    <text evidence="2">The sequence shown here is derived from an EMBL/GenBank/DDBJ whole genome shotgun (WGS) entry which is preliminary data.</text>
</comment>